<reference evidence="5" key="1">
    <citation type="submission" date="2014-04" db="EMBL/GenBank/DDBJ databases">
        <title>Evolutionary Origins and Diversification of the Mycorrhizal Mutualists.</title>
        <authorList>
            <consortium name="DOE Joint Genome Institute"/>
            <consortium name="Mycorrhizal Genomics Consortium"/>
            <person name="Kohler A."/>
            <person name="Kuo A."/>
            <person name="Nagy L.G."/>
            <person name="Floudas D."/>
            <person name="Copeland A."/>
            <person name="Barry K.W."/>
            <person name="Cichocki N."/>
            <person name="Veneault-Fourrey C."/>
            <person name="LaButti K."/>
            <person name="Lindquist E.A."/>
            <person name="Lipzen A."/>
            <person name="Lundell T."/>
            <person name="Morin E."/>
            <person name="Murat C."/>
            <person name="Riley R."/>
            <person name="Ohm R."/>
            <person name="Sun H."/>
            <person name="Tunlid A."/>
            <person name="Henrissat B."/>
            <person name="Grigoriev I.V."/>
            <person name="Hibbett D.S."/>
            <person name="Martin F."/>
        </authorList>
    </citation>
    <scope>NUCLEOTIDE SEQUENCE [LARGE SCALE GENOMIC DNA]</scope>
    <source>
        <strain evidence="5">FD-334 SS-4</strain>
    </source>
</reference>
<feature type="compositionally biased region" description="Pro residues" evidence="2">
    <location>
        <begin position="377"/>
        <end position="427"/>
    </location>
</feature>
<dbReference type="InterPro" id="IPR001878">
    <property type="entry name" value="Znf_CCHC"/>
</dbReference>
<evidence type="ECO:0000313" key="4">
    <source>
        <dbReference type="EMBL" id="KJA26985.1"/>
    </source>
</evidence>
<dbReference type="InterPro" id="IPR036249">
    <property type="entry name" value="Thioredoxin-like_sf"/>
</dbReference>
<dbReference type="Gene3D" id="3.40.30.10">
    <property type="entry name" value="Glutaredoxin"/>
    <property type="match status" value="1"/>
</dbReference>
<feature type="compositionally biased region" description="Polar residues" evidence="2">
    <location>
        <begin position="299"/>
        <end position="319"/>
    </location>
</feature>
<dbReference type="GO" id="GO:0008270">
    <property type="term" value="F:zinc ion binding"/>
    <property type="evidence" value="ECO:0007669"/>
    <property type="project" value="UniProtKB-KW"/>
</dbReference>
<dbReference type="InterPro" id="IPR008554">
    <property type="entry name" value="Glutaredoxin-like"/>
</dbReference>
<protein>
    <recommendedName>
        <fullName evidence="3">CCHC-type domain-containing protein</fullName>
    </recommendedName>
</protein>
<dbReference type="InterPro" id="IPR052565">
    <property type="entry name" value="Glutaredoxin-like_YDR286C"/>
</dbReference>
<keyword evidence="1" id="KW-0862">Zinc</keyword>
<dbReference type="SUPFAM" id="SSF52833">
    <property type="entry name" value="Thioredoxin-like"/>
    <property type="match status" value="1"/>
</dbReference>
<proteinExistence type="predicted"/>
<evidence type="ECO:0000313" key="5">
    <source>
        <dbReference type="Proteomes" id="UP000054270"/>
    </source>
</evidence>
<dbReference type="PANTHER" id="PTHR33558:SF1">
    <property type="entry name" value="GLUTAREDOXIN-LIKE PROTEIN C5ORF63 HOMOLOG"/>
    <property type="match status" value="1"/>
</dbReference>
<dbReference type="OMA" id="ARIWNEQ"/>
<dbReference type="Proteomes" id="UP000054270">
    <property type="component" value="Unassembled WGS sequence"/>
</dbReference>
<dbReference type="AlphaFoldDB" id="A0A0D2Q5X6"/>
<gene>
    <name evidence="4" type="ORF">HYPSUDRAFT_212670</name>
</gene>
<dbReference type="SMART" id="SM00343">
    <property type="entry name" value="ZnF_C2HC"/>
    <property type="match status" value="1"/>
</dbReference>
<evidence type="ECO:0000259" key="3">
    <source>
        <dbReference type="PROSITE" id="PS50158"/>
    </source>
</evidence>
<keyword evidence="1" id="KW-0479">Metal-binding</keyword>
<accession>A0A0D2Q5X6</accession>
<keyword evidence="1" id="KW-0863">Zinc-finger</keyword>
<dbReference type="STRING" id="945553.A0A0D2Q5X6"/>
<dbReference type="PANTHER" id="PTHR33558">
    <property type="entry name" value="GLUTAREDOXIN-LIKE PROTEIN C5ORF63 HOMOLOG"/>
    <property type="match status" value="1"/>
</dbReference>
<feature type="compositionally biased region" description="Acidic residues" evidence="2">
    <location>
        <begin position="446"/>
        <end position="461"/>
    </location>
</feature>
<dbReference type="OrthoDB" id="429967at2759"/>
<feature type="region of interest" description="Disordered" evidence="2">
    <location>
        <begin position="299"/>
        <end position="322"/>
    </location>
</feature>
<dbReference type="PROSITE" id="PS50158">
    <property type="entry name" value="ZF_CCHC"/>
    <property type="match status" value="1"/>
</dbReference>
<name>A0A0D2Q5X6_HYPSF</name>
<feature type="region of interest" description="Disordered" evidence="2">
    <location>
        <begin position="377"/>
        <end position="461"/>
    </location>
</feature>
<evidence type="ECO:0000256" key="1">
    <source>
        <dbReference type="PROSITE-ProRule" id="PRU00047"/>
    </source>
</evidence>
<evidence type="ECO:0000256" key="2">
    <source>
        <dbReference type="SAM" id="MobiDB-lite"/>
    </source>
</evidence>
<dbReference type="EMBL" id="KN817525">
    <property type="protein sequence ID" value="KJA26985.1"/>
    <property type="molecule type" value="Genomic_DNA"/>
</dbReference>
<sequence length="461" mass="52384">MAFRNARIPRLTLFSGPNCSLCDTAKSALIKVRQQRDFQLDTVNIQDAGQEKWKRKYVYWIPALHLEGKEIAKEPESESALSRDAGRDADGYDEITPLFFYQHSRGDLPAGWEQYGVFERAHVDVLGLAELTPSNEFENISRCFNCGDPDHKIPECPMRVNRELVALSRQYYQFYQGSTTAWKRIHSVEAWRQQRLDWLEEFEPGKIKGELLKGALRDEYANEEEWLKNISLWGYPRGWVSQKDPRELARARIWNENEGDAEDDVDHDTVFEIHGDGDVVETLSFRDAFPIVMHGQNLRAPTSSKSCGRSNSLTVTSSSNPPPAAELIRWAHYPPSYFSSQHLVLYRPPVPRETWSSTIFENTEAYLYQFYRAARPPPPPSEAPPPLPPSPPPPLPPNPPPPHPLSTPPLPPKFPPPLFPPPPPSPPRMDDAEHGGTPLESTNHDEQDDLSEADMDFSDSE</sequence>
<organism evidence="4 5">
    <name type="scientific">Hypholoma sublateritium (strain FD-334 SS-4)</name>
    <dbReference type="NCBI Taxonomy" id="945553"/>
    <lineage>
        <taxon>Eukaryota</taxon>
        <taxon>Fungi</taxon>
        <taxon>Dikarya</taxon>
        <taxon>Basidiomycota</taxon>
        <taxon>Agaricomycotina</taxon>
        <taxon>Agaricomycetes</taxon>
        <taxon>Agaricomycetidae</taxon>
        <taxon>Agaricales</taxon>
        <taxon>Agaricineae</taxon>
        <taxon>Strophariaceae</taxon>
        <taxon>Hypholoma</taxon>
    </lineage>
</organism>
<keyword evidence="5" id="KW-1185">Reference proteome</keyword>
<feature type="domain" description="CCHC-type" evidence="3">
    <location>
        <begin position="142"/>
        <end position="157"/>
    </location>
</feature>
<dbReference type="GO" id="GO:0003676">
    <property type="term" value="F:nucleic acid binding"/>
    <property type="evidence" value="ECO:0007669"/>
    <property type="project" value="InterPro"/>
</dbReference>
<dbReference type="Pfam" id="PF05768">
    <property type="entry name" value="Glrx-like"/>
    <property type="match status" value="1"/>
</dbReference>